<comment type="similarity">
    <text evidence="1">Belongs to the TRAFAC class TrmE-Era-EngA-EngB-Septin-like GTPase superfamily. AIG1/Toc34/Toc159-like paraseptin GTPase family. IAN subfamily.</text>
</comment>
<dbReference type="PANTHER" id="PTHR10903:SF170">
    <property type="entry name" value="GTPASE IMAP FAMILY MEMBER 7"/>
    <property type="match status" value="1"/>
</dbReference>
<reference evidence="5" key="3">
    <citation type="submission" date="2025-09" db="UniProtKB">
        <authorList>
            <consortium name="Ensembl"/>
        </authorList>
    </citation>
    <scope>IDENTIFICATION</scope>
</reference>
<reference evidence="5" key="2">
    <citation type="submission" date="2025-08" db="UniProtKB">
        <authorList>
            <consortium name="Ensembl"/>
        </authorList>
    </citation>
    <scope>IDENTIFICATION</scope>
</reference>
<dbReference type="GO" id="GO:0005525">
    <property type="term" value="F:GTP binding"/>
    <property type="evidence" value="ECO:0007669"/>
    <property type="project" value="UniProtKB-KW"/>
</dbReference>
<dbReference type="Ensembl" id="ENSCJPT00005017903.1">
    <property type="protein sequence ID" value="ENSCJPP00005012345.1"/>
    <property type="gene ID" value="ENSCJPG00005010497.1"/>
</dbReference>
<evidence type="ECO:0000256" key="3">
    <source>
        <dbReference type="ARBA" id="ARBA00023134"/>
    </source>
</evidence>
<dbReference type="PANTHER" id="PTHR10903">
    <property type="entry name" value="GTPASE, IMAP FAMILY MEMBER-RELATED"/>
    <property type="match status" value="1"/>
</dbReference>
<dbReference type="SUPFAM" id="SSF52540">
    <property type="entry name" value="P-loop containing nucleoside triphosphate hydrolases"/>
    <property type="match status" value="2"/>
</dbReference>
<dbReference type="GO" id="GO:0005829">
    <property type="term" value="C:cytosol"/>
    <property type="evidence" value="ECO:0007669"/>
    <property type="project" value="UniProtKB-SubCell"/>
</dbReference>
<feature type="domain" description="AIG1-type G" evidence="4">
    <location>
        <begin position="4"/>
        <end position="207"/>
    </location>
</feature>
<dbReference type="InterPro" id="IPR006703">
    <property type="entry name" value="G_AIG1"/>
</dbReference>
<evidence type="ECO:0000256" key="1">
    <source>
        <dbReference type="ARBA" id="ARBA00008535"/>
    </source>
</evidence>
<dbReference type="InterPro" id="IPR027417">
    <property type="entry name" value="P-loop_NTPase"/>
</dbReference>
<dbReference type="AlphaFoldDB" id="A0A8C2TE16"/>
<evidence type="ECO:0000313" key="5">
    <source>
        <dbReference type="Ensembl" id="ENSCJPP00005012345.1"/>
    </source>
</evidence>
<protein>
    <recommendedName>
        <fullName evidence="4">AIG1-type G domain-containing protein</fullName>
    </recommendedName>
</protein>
<dbReference type="PROSITE" id="PS51720">
    <property type="entry name" value="G_AIG1"/>
    <property type="match status" value="1"/>
</dbReference>
<dbReference type="Pfam" id="PF04548">
    <property type="entry name" value="AIG1"/>
    <property type="match status" value="1"/>
</dbReference>
<evidence type="ECO:0000313" key="6">
    <source>
        <dbReference type="Proteomes" id="UP000694412"/>
    </source>
</evidence>
<keyword evidence="3" id="KW-0342">GTP-binding</keyword>
<dbReference type="InterPro" id="IPR045058">
    <property type="entry name" value="GIMA/IAN/Toc"/>
</dbReference>
<reference evidence="5" key="1">
    <citation type="submission" date="2015-11" db="EMBL/GenBank/DDBJ databases">
        <authorList>
            <consortium name="International Coturnix japonica Genome Analysis Consortium"/>
            <person name="Warren W."/>
            <person name="Burt D.W."/>
            <person name="Antin P.B."/>
            <person name="Lanford R."/>
            <person name="Gros J."/>
            <person name="Wilson R.K."/>
        </authorList>
    </citation>
    <scope>NUCLEOTIDE SEQUENCE [LARGE SCALE GENOMIC DNA]</scope>
</reference>
<sequence>MAECWELRILLVGKTGNGKSATGNSILGKNAFPSMLSAESVTKYFMKDRAFIAGRPIVVVDTPGLFDDKVENLKTGKIIEKAFQRLYGGVHAIVLVMQLSRTTKEDLVVAEWVTRIFRTKAEKYIILLFTRAEELEHAHDLKGFIERNPHLKELAAKCGNRYIAFSNRATGDARDRQVAQLINMIDAMVEKNRDAPCYTEEMLRIEKALQQMYGGVHAIILVMQLSRTTKQEKEVAEYVTKIFRTKVYKYTILLFTRAEELKSPKDLEVFIERDPHLKELAAKCGNRYIAFSNIATGDARDRQVAQLINMIDAMVEKNRDAPCYTDETLEEDTQTFFGRFCMIL</sequence>
<organism evidence="5 6">
    <name type="scientific">Coturnix japonica</name>
    <name type="common">Japanese quail</name>
    <name type="synonym">Coturnix coturnix japonica</name>
    <dbReference type="NCBI Taxonomy" id="93934"/>
    <lineage>
        <taxon>Eukaryota</taxon>
        <taxon>Metazoa</taxon>
        <taxon>Chordata</taxon>
        <taxon>Craniata</taxon>
        <taxon>Vertebrata</taxon>
        <taxon>Euteleostomi</taxon>
        <taxon>Archelosauria</taxon>
        <taxon>Archosauria</taxon>
        <taxon>Dinosauria</taxon>
        <taxon>Saurischia</taxon>
        <taxon>Theropoda</taxon>
        <taxon>Coelurosauria</taxon>
        <taxon>Aves</taxon>
        <taxon>Neognathae</taxon>
        <taxon>Galloanserae</taxon>
        <taxon>Galliformes</taxon>
        <taxon>Phasianidae</taxon>
        <taxon>Perdicinae</taxon>
        <taxon>Coturnix</taxon>
    </lineage>
</organism>
<accession>A0A8C2TE16</accession>
<proteinExistence type="inferred from homology"/>
<dbReference type="GO" id="GO:0005739">
    <property type="term" value="C:mitochondrion"/>
    <property type="evidence" value="ECO:0007669"/>
    <property type="project" value="UniProtKB-SubCell"/>
</dbReference>
<keyword evidence="6" id="KW-1185">Reference proteome</keyword>
<evidence type="ECO:0000259" key="4">
    <source>
        <dbReference type="PROSITE" id="PS51720"/>
    </source>
</evidence>
<dbReference type="GeneTree" id="ENSGT00940000159509"/>
<keyword evidence="2" id="KW-0547">Nucleotide-binding</keyword>
<dbReference type="Gene3D" id="3.40.50.300">
    <property type="entry name" value="P-loop containing nucleotide triphosphate hydrolases"/>
    <property type="match status" value="2"/>
</dbReference>
<dbReference type="GO" id="GO:0005794">
    <property type="term" value="C:Golgi apparatus"/>
    <property type="evidence" value="ECO:0007669"/>
    <property type="project" value="UniProtKB-SubCell"/>
</dbReference>
<dbReference type="GO" id="GO:0005783">
    <property type="term" value="C:endoplasmic reticulum"/>
    <property type="evidence" value="ECO:0007669"/>
    <property type="project" value="UniProtKB-SubCell"/>
</dbReference>
<name>A0A8C2TE16_COTJA</name>
<evidence type="ECO:0000256" key="2">
    <source>
        <dbReference type="ARBA" id="ARBA00022741"/>
    </source>
</evidence>
<dbReference type="Proteomes" id="UP000694412">
    <property type="component" value="Chromosome 2"/>
</dbReference>